<keyword evidence="2" id="KW-1185">Reference proteome</keyword>
<organism evidence="1 2">
    <name type="scientific">Evansella caseinilytica</name>
    <dbReference type="NCBI Taxonomy" id="1503961"/>
    <lineage>
        <taxon>Bacteria</taxon>
        <taxon>Bacillati</taxon>
        <taxon>Bacillota</taxon>
        <taxon>Bacilli</taxon>
        <taxon>Bacillales</taxon>
        <taxon>Bacillaceae</taxon>
        <taxon>Evansella</taxon>
    </lineage>
</organism>
<dbReference type="Proteomes" id="UP000198935">
    <property type="component" value="Unassembled WGS sequence"/>
</dbReference>
<sequence length="77" mass="8636">MKAKKNKCSFAADKVTLTSAPEEREMTVNTKVSSLNPLHSNQYYPGDSVDAHQELEEANLDLAEDELRQQNENNALD</sequence>
<accession>A0A1H3QCX0</accession>
<dbReference type="EMBL" id="FNPI01000006">
    <property type="protein sequence ID" value="SDZ10981.1"/>
    <property type="molecule type" value="Genomic_DNA"/>
</dbReference>
<evidence type="ECO:0000313" key="2">
    <source>
        <dbReference type="Proteomes" id="UP000198935"/>
    </source>
</evidence>
<dbReference type="AlphaFoldDB" id="A0A1H3QCX0"/>
<name>A0A1H3QCX0_9BACI</name>
<protein>
    <submittedName>
        <fullName evidence="1">Uncharacterized protein</fullName>
    </submittedName>
</protein>
<dbReference type="STRING" id="1503961.SAMN05421736_106112"/>
<gene>
    <name evidence="1" type="ORF">SAMN05421736_106112</name>
</gene>
<reference evidence="2" key="1">
    <citation type="submission" date="2016-10" db="EMBL/GenBank/DDBJ databases">
        <authorList>
            <person name="Varghese N."/>
            <person name="Submissions S."/>
        </authorList>
    </citation>
    <scope>NUCLEOTIDE SEQUENCE [LARGE SCALE GENOMIC DNA]</scope>
    <source>
        <strain evidence="2">SP</strain>
    </source>
</reference>
<evidence type="ECO:0000313" key="1">
    <source>
        <dbReference type="EMBL" id="SDZ10981.1"/>
    </source>
</evidence>
<proteinExistence type="predicted"/>
<dbReference type="OrthoDB" id="2970389at2"/>